<evidence type="ECO:0000313" key="7">
    <source>
        <dbReference type="EMBL" id="CAB9514460.1"/>
    </source>
</evidence>
<dbReference type="OrthoDB" id="49343at2759"/>
<feature type="compositionally biased region" description="Acidic residues" evidence="5">
    <location>
        <begin position="354"/>
        <end position="369"/>
    </location>
</feature>
<evidence type="ECO:0000313" key="8">
    <source>
        <dbReference type="Proteomes" id="UP001153069"/>
    </source>
</evidence>
<dbReference type="PROSITE" id="PS50089">
    <property type="entry name" value="ZF_RING_2"/>
    <property type="match status" value="1"/>
</dbReference>
<dbReference type="PROSITE" id="PS00518">
    <property type="entry name" value="ZF_RING_1"/>
    <property type="match status" value="1"/>
</dbReference>
<protein>
    <recommendedName>
        <fullName evidence="6">RING-type domain-containing protein</fullName>
    </recommendedName>
</protein>
<organism evidence="7 8">
    <name type="scientific">Seminavis robusta</name>
    <dbReference type="NCBI Taxonomy" id="568900"/>
    <lineage>
        <taxon>Eukaryota</taxon>
        <taxon>Sar</taxon>
        <taxon>Stramenopiles</taxon>
        <taxon>Ochrophyta</taxon>
        <taxon>Bacillariophyta</taxon>
        <taxon>Bacillariophyceae</taxon>
        <taxon>Bacillariophycidae</taxon>
        <taxon>Naviculales</taxon>
        <taxon>Naviculaceae</taxon>
        <taxon>Seminavis</taxon>
    </lineage>
</organism>
<evidence type="ECO:0000256" key="1">
    <source>
        <dbReference type="ARBA" id="ARBA00022723"/>
    </source>
</evidence>
<proteinExistence type="predicted"/>
<comment type="caution">
    <text evidence="7">The sequence shown here is derived from an EMBL/GenBank/DDBJ whole genome shotgun (WGS) entry which is preliminary data.</text>
</comment>
<keyword evidence="2 4" id="KW-0863">Zinc-finger</keyword>
<evidence type="ECO:0000256" key="2">
    <source>
        <dbReference type="ARBA" id="ARBA00022771"/>
    </source>
</evidence>
<evidence type="ECO:0000256" key="3">
    <source>
        <dbReference type="ARBA" id="ARBA00022833"/>
    </source>
</evidence>
<dbReference type="Proteomes" id="UP001153069">
    <property type="component" value="Unassembled WGS sequence"/>
</dbReference>
<feature type="compositionally biased region" description="Polar residues" evidence="5">
    <location>
        <begin position="641"/>
        <end position="654"/>
    </location>
</feature>
<keyword evidence="1" id="KW-0479">Metal-binding</keyword>
<feature type="region of interest" description="Disordered" evidence="5">
    <location>
        <begin position="641"/>
        <end position="676"/>
    </location>
</feature>
<evidence type="ECO:0000259" key="6">
    <source>
        <dbReference type="PROSITE" id="PS50089"/>
    </source>
</evidence>
<feature type="region of interest" description="Disordered" evidence="5">
    <location>
        <begin position="51"/>
        <end position="78"/>
    </location>
</feature>
<keyword evidence="3" id="KW-0862">Zinc</keyword>
<keyword evidence="8" id="KW-1185">Reference proteome</keyword>
<feature type="domain" description="RING-type" evidence="6">
    <location>
        <begin position="16"/>
        <end position="102"/>
    </location>
</feature>
<dbReference type="GO" id="GO:0008270">
    <property type="term" value="F:zinc ion binding"/>
    <property type="evidence" value="ECO:0007669"/>
    <property type="project" value="UniProtKB-KW"/>
</dbReference>
<gene>
    <name evidence="7" type="ORF">SEMRO_654_G182150.1</name>
</gene>
<dbReference type="AlphaFoldDB" id="A0A9N8E9F4"/>
<dbReference type="SUPFAM" id="SSF57850">
    <property type="entry name" value="RING/U-box"/>
    <property type="match status" value="1"/>
</dbReference>
<accession>A0A9N8E9F4</accession>
<name>A0A9N8E9F4_9STRA</name>
<dbReference type="InterPro" id="IPR001841">
    <property type="entry name" value="Znf_RING"/>
</dbReference>
<dbReference type="Pfam" id="PF00097">
    <property type="entry name" value="zf-C3HC4"/>
    <property type="match status" value="1"/>
</dbReference>
<feature type="region of interest" description="Disordered" evidence="5">
    <location>
        <begin position="349"/>
        <end position="374"/>
    </location>
</feature>
<sequence>MEAQKDDDDDVYTTSCPICFAEEVSLAKSPTCGHAFCIDCLRQFFALPEEEEETTAITSQQDPQQDVDQEAEEEESASTLQFLLQNQNADNIATIGRCPLCRNPISLLTMVHRLTGRPVWTSGRVTRLEESPLAGKIFATRRGIGFNSFHFPPHDNHHNNNTEQQQPSRPFMLWKDDKALYTHHNNNNTKEEQTKYYLDQGCFYFIPKRTFHGTVSLPDSHGNPQQHDVLLCFAPNHSSINGGFMLRRASQPPTPKTSSSEQPLPLCCYQPLDGSWWVSWYREKPQSPVGTPEADRLIFNEDQIQIKDNVVYVPGGLQYLIRYETDQIYFHWPELGVLQTLDPKCDFRNADNNNTDDDNNTDENTDDDSHETKIPPPIGYELHWHTTSKQQPFICWKRETIESPPTGTAAAVVEYLGLSGGQQQRMIDPALSAMIGPWWYREVRPVAAVQTNKDGRPPYVAKQLWGNSFCQGKTVGLASYHFTATSQKEENGSHNNGQQQHHAYISYENEKCYQWPPLDDGSPIPAQVYFHNIAFEQVQQPTRTAPGSEDNSGTAESITHVVFRGTIEWLHDYGTTWQNHKRWEYEMQFDSQFTCIVSGTVHCITESDERREMSTFGTSLVYINAGIVGAFDMWMMNNGAASSSSDNHVNQNGAVENGADEESSTAPQQESDSYQRYKNLSRDLRVRLQEEGASVRTVAILNAVLTRSQQPGGESPIDYNV</sequence>
<reference evidence="7" key="1">
    <citation type="submission" date="2020-06" db="EMBL/GenBank/DDBJ databases">
        <authorList>
            <consortium name="Plant Systems Biology data submission"/>
        </authorList>
    </citation>
    <scope>NUCLEOTIDE SEQUENCE</scope>
    <source>
        <strain evidence="7">D6</strain>
    </source>
</reference>
<feature type="compositionally biased region" description="Polar residues" evidence="5">
    <location>
        <begin position="664"/>
        <end position="676"/>
    </location>
</feature>
<dbReference type="Gene3D" id="3.30.40.10">
    <property type="entry name" value="Zinc/RING finger domain, C3HC4 (zinc finger)"/>
    <property type="match status" value="1"/>
</dbReference>
<dbReference type="InterPro" id="IPR018957">
    <property type="entry name" value="Znf_C3HC4_RING-type"/>
</dbReference>
<dbReference type="InterPro" id="IPR013083">
    <property type="entry name" value="Znf_RING/FYVE/PHD"/>
</dbReference>
<evidence type="ECO:0000256" key="4">
    <source>
        <dbReference type="PROSITE-ProRule" id="PRU00175"/>
    </source>
</evidence>
<dbReference type="EMBL" id="CAICTM010000653">
    <property type="protein sequence ID" value="CAB9514460.1"/>
    <property type="molecule type" value="Genomic_DNA"/>
</dbReference>
<feature type="compositionally biased region" description="Acidic residues" evidence="5">
    <location>
        <begin position="65"/>
        <end position="76"/>
    </location>
</feature>
<dbReference type="SMART" id="SM00184">
    <property type="entry name" value="RING"/>
    <property type="match status" value="1"/>
</dbReference>
<evidence type="ECO:0000256" key="5">
    <source>
        <dbReference type="SAM" id="MobiDB-lite"/>
    </source>
</evidence>
<dbReference type="InterPro" id="IPR017907">
    <property type="entry name" value="Znf_RING_CS"/>
</dbReference>